<proteinExistence type="predicted"/>
<dbReference type="PANTHER" id="PTHR32097:SF3">
    <property type="entry name" value="TELLURITE RESISTANCE PROTEIN"/>
    <property type="match status" value="1"/>
</dbReference>
<dbReference type="Gene3D" id="2.60.60.30">
    <property type="entry name" value="sav2460 like domains"/>
    <property type="match status" value="1"/>
</dbReference>
<reference evidence="3" key="1">
    <citation type="journal article" date="2019" name="Int. J. Syst. Evol. Microbiol.">
        <title>The Global Catalogue of Microorganisms (GCM) 10K type strain sequencing project: providing services to taxonomists for standard genome sequencing and annotation.</title>
        <authorList>
            <consortium name="The Broad Institute Genomics Platform"/>
            <consortium name="The Broad Institute Genome Sequencing Center for Infectious Disease"/>
            <person name="Wu L."/>
            <person name="Ma J."/>
        </authorList>
    </citation>
    <scope>NUCLEOTIDE SEQUENCE [LARGE SCALE GENOMIC DNA]</scope>
    <source>
        <strain evidence="3">JCM 14370</strain>
    </source>
</reference>
<dbReference type="InterPro" id="IPR051324">
    <property type="entry name" value="Stress/Tellurium_Resist"/>
</dbReference>
<evidence type="ECO:0000313" key="2">
    <source>
        <dbReference type="EMBL" id="GGJ43988.1"/>
    </source>
</evidence>
<comment type="caution">
    <text evidence="2">The sequence shown here is derived from an EMBL/GenBank/DDBJ whole genome shotgun (WGS) entry which is preliminary data.</text>
</comment>
<dbReference type="Pfam" id="PF02342">
    <property type="entry name" value="TerD"/>
    <property type="match status" value="1"/>
</dbReference>
<organism evidence="2 3">
    <name type="scientific">Deinococcus roseus</name>
    <dbReference type="NCBI Taxonomy" id="392414"/>
    <lineage>
        <taxon>Bacteria</taxon>
        <taxon>Thermotogati</taxon>
        <taxon>Deinococcota</taxon>
        <taxon>Deinococci</taxon>
        <taxon>Deinococcales</taxon>
        <taxon>Deinococcaceae</taxon>
        <taxon>Deinococcus</taxon>
    </lineage>
</organism>
<sequence>MLRFSKGQKSPLIAVTPLPEFTVAVRFKNPQNLTLDATLFGVDAQDQLSDDRFFCFFNQPESPRGALRLLPGQPGELQRFQVNLSLLPESVRKLVFTVSIDGNGTMRDFPEGQITLLAGGQEVMAFQVTGTEFLKEKALIFLEVYFKDQWRIGAVGQGFSGGLSQLLRHYGGVEKTPTAPKPPKLSKSLDLEKRVQAHPSGQKLINLVKTVNLTLEKQGVADEKAAVVLVMDATGSMKNAYRSGTVQQVVDRIAVLAMRLDDDGKLESWFYASEHHHTEDVTLQNLDGYVARTVLTESGRFLLGLGGANNEPPVMRALLERHKNSKDPVLILFISDGGVSQTGAIKQVITEAAHFPIFWQFIGLGGRNYGVLEKLDALEGRVVDNANFFAVDDLAEISDAELYRRMLAEFPLWLKAAREKRILR</sequence>
<evidence type="ECO:0000313" key="3">
    <source>
        <dbReference type="Proteomes" id="UP000632222"/>
    </source>
</evidence>
<keyword evidence="3" id="KW-1185">Reference proteome</keyword>
<dbReference type="InterPro" id="IPR003325">
    <property type="entry name" value="TerD"/>
</dbReference>
<dbReference type="EMBL" id="BMOD01000014">
    <property type="protein sequence ID" value="GGJ43988.1"/>
    <property type="molecule type" value="Genomic_DNA"/>
</dbReference>
<accession>A0ABQ2D593</accession>
<dbReference type="RefSeq" id="WP_189004301.1">
    <property type="nucleotide sequence ID" value="NZ_BMOD01000014.1"/>
</dbReference>
<dbReference type="InterPro" id="IPR019303">
    <property type="entry name" value="vWA_TerF_C"/>
</dbReference>
<name>A0ABQ2D593_9DEIO</name>
<dbReference type="Pfam" id="PF10138">
    <property type="entry name" value="vWA-TerF-like"/>
    <property type="match status" value="1"/>
</dbReference>
<dbReference type="PROSITE" id="PS50234">
    <property type="entry name" value="VWFA"/>
    <property type="match status" value="1"/>
</dbReference>
<dbReference type="Gene3D" id="3.40.50.410">
    <property type="entry name" value="von Willebrand factor, type A domain"/>
    <property type="match status" value="1"/>
</dbReference>
<dbReference type="SMART" id="SM00327">
    <property type="entry name" value="VWA"/>
    <property type="match status" value="1"/>
</dbReference>
<dbReference type="CDD" id="cd06974">
    <property type="entry name" value="TerD_like"/>
    <property type="match status" value="1"/>
</dbReference>
<gene>
    <name evidence="2" type="ORF">GCM10008938_32820</name>
</gene>
<feature type="domain" description="VWFA" evidence="1">
    <location>
        <begin position="226"/>
        <end position="406"/>
    </location>
</feature>
<dbReference type="InterPro" id="IPR002035">
    <property type="entry name" value="VWF_A"/>
</dbReference>
<dbReference type="Proteomes" id="UP000632222">
    <property type="component" value="Unassembled WGS sequence"/>
</dbReference>
<dbReference type="PANTHER" id="PTHR32097">
    <property type="entry name" value="CAMP-BINDING PROTEIN 1-RELATED"/>
    <property type="match status" value="1"/>
</dbReference>
<evidence type="ECO:0000259" key="1">
    <source>
        <dbReference type="PROSITE" id="PS50234"/>
    </source>
</evidence>
<dbReference type="SUPFAM" id="SSF53300">
    <property type="entry name" value="vWA-like"/>
    <property type="match status" value="1"/>
</dbReference>
<protein>
    <submittedName>
        <fullName evidence="2">Tellurium resistance protein</fullName>
    </submittedName>
</protein>
<dbReference type="InterPro" id="IPR036465">
    <property type="entry name" value="vWFA_dom_sf"/>
</dbReference>